<evidence type="ECO:0000313" key="4">
    <source>
        <dbReference type="EMBL" id="SOC04724.1"/>
    </source>
</evidence>
<dbReference type="InterPro" id="IPR036641">
    <property type="entry name" value="HPT_dom_sf"/>
</dbReference>
<keyword evidence="6" id="KW-1185">Reference proteome</keyword>
<dbReference type="GO" id="GO:0004672">
    <property type="term" value="F:protein kinase activity"/>
    <property type="evidence" value="ECO:0007669"/>
    <property type="project" value="UniProtKB-ARBA"/>
</dbReference>
<accession>A0A285SAS1</accession>
<keyword evidence="2" id="KW-0597">Phosphoprotein</keyword>
<reference evidence="6" key="2">
    <citation type="submission" date="2017-08" db="EMBL/GenBank/DDBJ databases">
        <authorList>
            <person name="Varghese N."/>
            <person name="Submissions S."/>
        </authorList>
    </citation>
    <scope>NUCLEOTIDE SEQUENCE [LARGE SCALE GENOMIC DNA]</scope>
    <source>
        <strain evidence="6">JA276</strain>
    </source>
</reference>
<name>A0A285SAS1_9RHOB</name>
<proteinExistence type="predicted"/>
<gene>
    <name evidence="4" type="ORF">SAMN05877831_1041</name>
    <name evidence="5" type="ORF">SAMN05877831_110101</name>
</gene>
<evidence type="ECO:0000259" key="3">
    <source>
        <dbReference type="PROSITE" id="PS50894"/>
    </source>
</evidence>
<dbReference type="Pfam" id="PF01627">
    <property type="entry name" value="Hpt"/>
    <property type="match status" value="1"/>
</dbReference>
<dbReference type="PROSITE" id="PS50894">
    <property type="entry name" value="HPT"/>
    <property type="match status" value="1"/>
</dbReference>
<dbReference type="EMBL" id="OBMT01000004">
    <property type="protein sequence ID" value="SOC04724.1"/>
    <property type="molecule type" value="Genomic_DNA"/>
</dbReference>
<evidence type="ECO:0000256" key="1">
    <source>
        <dbReference type="ARBA" id="ARBA00023012"/>
    </source>
</evidence>
<dbReference type="EMBL" id="OBMT01000010">
    <property type="protein sequence ID" value="SOC13078.1"/>
    <property type="molecule type" value="Genomic_DNA"/>
</dbReference>
<dbReference type="GO" id="GO:0000160">
    <property type="term" value="P:phosphorelay signal transduction system"/>
    <property type="evidence" value="ECO:0007669"/>
    <property type="project" value="UniProtKB-KW"/>
</dbReference>
<dbReference type="AlphaFoldDB" id="A0A285SAS1"/>
<evidence type="ECO:0000313" key="6">
    <source>
        <dbReference type="Proteomes" id="UP000219111"/>
    </source>
</evidence>
<feature type="non-terminal residue" evidence="4">
    <location>
        <position position="57"/>
    </location>
</feature>
<evidence type="ECO:0000256" key="2">
    <source>
        <dbReference type="PROSITE-ProRule" id="PRU00110"/>
    </source>
</evidence>
<dbReference type="InterPro" id="IPR008207">
    <property type="entry name" value="Sig_transdc_His_kin_Hpt_dom"/>
</dbReference>
<dbReference type="SUPFAM" id="SSF47226">
    <property type="entry name" value="Histidine-containing phosphotransfer domain, HPT domain"/>
    <property type="match status" value="1"/>
</dbReference>
<feature type="modified residue" description="Phosphohistidine" evidence="2">
    <location>
        <position position="47"/>
    </location>
</feature>
<dbReference type="Proteomes" id="UP000219111">
    <property type="component" value="Unassembled WGS sequence"/>
</dbReference>
<keyword evidence="1" id="KW-0902">Two-component regulatory system</keyword>
<evidence type="ECO:0000313" key="5">
    <source>
        <dbReference type="EMBL" id="SOC13078.1"/>
    </source>
</evidence>
<dbReference type="RefSeq" id="WP_141399428.1">
    <property type="nucleotide sequence ID" value="NZ_OBMT01000004.1"/>
</dbReference>
<dbReference type="Gene3D" id="1.20.120.160">
    <property type="entry name" value="HPT domain"/>
    <property type="match status" value="1"/>
</dbReference>
<feature type="domain" description="HPt" evidence="3">
    <location>
        <begin position="1"/>
        <end position="57"/>
    </location>
</feature>
<organism evidence="4 6">
    <name type="scientific">Rhodobacter maris</name>
    <dbReference type="NCBI Taxonomy" id="446682"/>
    <lineage>
        <taxon>Bacteria</taxon>
        <taxon>Pseudomonadati</taxon>
        <taxon>Pseudomonadota</taxon>
        <taxon>Alphaproteobacteria</taxon>
        <taxon>Rhodobacterales</taxon>
        <taxon>Rhodobacter group</taxon>
        <taxon>Rhodobacter</taxon>
    </lineage>
</organism>
<sequence>MSGAPDPTETFRQEARDLLETLEQTLLDLGQDPQNRDLVDASFRAMHTLKGSGAMFG</sequence>
<protein>
    <submittedName>
        <fullName evidence="4">Hpt domain-containing protein</fullName>
    </submittedName>
</protein>
<reference evidence="4" key="1">
    <citation type="submission" date="2017-08" db="EMBL/GenBank/DDBJ databases">
        <authorList>
            <person name="de Groot N.N."/>
        </authorList>
    </citation>
    <scope>NUCLEOTIDE SEQUENCE [LARGE SCALE GENOMIC DNA]</scope>
    <source>
        <strain evidence="4">JA276</strain>
    </source>
</reference>